<organism evidence="2 3">
    <name type="scientific">Holothuria leucospilota</name>
    <name type="common">Black long sea cucumber</name>
    <name type="synonym">Mertensiothuria leucospilota</name>
    <dbReference type="NCBI Taxonomy" id="206669"/>
    <lineage>
        <taxon>Eukaryota</taxon>
        <taxon>Metazoa</taxon>
        <taxon>Echinodermata</taxon>
        <taxon>Eleutherozoa</taxon>
        <taxon>Echinozoa</taxon>
        <taxon>Holothuroidea</taxon>
        <taxon>Aspidochirotacea</taxon>
        <taxon>Aspidochirotida</taxon>
        <taxon>Holothuriidae</taxon>
        <taxon>Holothuria</taxon>
    </lineage>
</organism>
<evidence type="ECO:0000313" key="3">
    <source>
        <dbReference type="Proteomes" id="UP001152320"/>
    </source>
</evidence>
<comment type="caution">
    <text evidence="2">The sequence shown here is derived from an EMBL/GenBank/DDBJ whole genome shotgun (WGS) entry which is preliminary data.</text>
</comment>
<sequence>MTMGCTLLKFEIHCGDGGNQKFTGETINTCHQILMEAVNKAREGPQKVRSWCAEDTRIDYNALQRSREGFQRRLEFEGPGTRLTFNTMADSDKLRVFLNQTNASQLQPLASSMSSLDDLSTNDGDADNSDHIDVT</sequence>
<gene>
    <name evidence="2" type="ORF">HOLleu_26368</name>
</gene>
<proteinExistence type="predicted"/>
<protein>
    <submittedName>
        <fullName evidence="2">Uncharacterized protein</fullName>
    </submittedName>
</protein>
<reference evidence="2" key="1">
    <citation type="submission" date="2021-10" db="EMBL/GenBank/DDBJ databases">
        <title>Tropical sea cucumber genome reveals ecological adaptation and Cuvierian tubules defense mechanism.</title>
        <authorList>
            <person name="Chen T."/>
        </authorList>
    </citation>
    <scope>NUCLEOTIDE SEQUENCE</scope>
    <source>
        <strain evidence="2">Nanhai2018</strain>
        <tissue evidence="2">Muscle</tissue>
    </source>
</reference>
<evidence type="ECO:0000313" key="2">
    <source>
        <dbReference type="EMBL" id="KAJ8030088.1"/>
    </source>
</evidence>
<keyword evidence="3" id="KW-1185">Reference proteome</keyword>
<name>A0A9Q1H1X3_HOLLE</name>
<evidence type="ECO:0000256" key="1">
    <source>
        <dbReference type="SAM" id="MobiDB-lite"/>
    </source>
</evidence>
<feature type="region of interest" description="Disordered" evidence="1">
    <location>
        <begin position="110"/>
        <end position="135"/>
    </location>
</feature>
<dbReference type="EMBL" id="JAIZAY010000013">
    <property type="protein sequence ID" value="KAJ8030088.1"/>
    <property type="molecule type" value="Genomic_DNA"/>
</dbReference>
<dbReference type="AlphaFoldDB" id="A0A9Q1H1X3"/>
<accession>A0A9Q1H1X3</accession>
<dbReference type="Proteomes" id="UP001152320">
    <property type="component" value="Chromosome 13"/>
</dbReference>